<dbReference type="NCBIfam" id="TIGR01131">
    <property type="entry name" value="ATP_synt_6_or_A"/>
    <property type="match status" value="1"/>
</dbReference>
<dbReference type="HAMAP" id="MF_01393">
    <property type="entry name" value="ATP_synth_a_bact"/>
    <property type="match status" value="1"/>
</dbReference>
<evidence type="ECO:0000256" key="6">
    <source>
        <dbReference type="ARBA" id="ARBA00022781"/>
    </source>
</evidence>
<keyword evidence="3 11" id="KW-0813">Transport</keyword>
<dbReference type="InterPro" id="IPR045082">
    <property type="entry name" value="ATP_syn_F0_a_bact/chloroplast"/>
</dbReference>
<feature type="transmembrane region" description="Helical" evidence="11">
    <location>
        <begin position="245"/>
        <end position="278"/>
    </location>
</feature>
<dbReference type="PANTHER" id="PTHR42823:SF3">
    <property type="entry name" value="ATP SYNTHASE SUBUNIT A, CHLOROPLASTIC"/>
    <property type="match status" value="1"/>
</dbReference>
<dbReference type="PANTHER" id="PTHR42823">
    <property type="entry name" value="ATP SYNTHASE SUBUNIT A, CHLOROPLASTIC"/>
    <property type="match status" value="1"/>
</dbReference>
<comment type="subcellular location">
    <subcellularLocation>
        <location evidence="11 12">Cell membrane</location>
        <topology evidence="11 12">Multi-pass membrane protein</topology>
    </subcellularLocation>
    <subcellularLocation>
        <location evidence="1">Membrane</location>
        <topology evidence="1">Multi-pass membrane protein</topology>
    </subcellularLocation>
</comment>
<evidence type="ECO:0000313" key="14">
    <source>
        <dbReference type="Proteomes" id="UP000475117"/>
    </source>
</evidence>
<keyword evidence="7 11" id="KW-1133">Transmembrane helix</keyword>
<evidence type="ECO:0000256" key="2">
    <source>
        <dbReference type="ARBA" id="ARBA00006810"/>
    </source>
</evidence>
<comment type="function">
    <text evidence="11 12">Key component of the proton channel; it plays a direct role in the translocation of protons across the membrane.</text>
</comment>
<comment type="similarity">
    <text evidence="2 11 12">Belongs to the ATPase A chain family.</text>
</comment>
<evidence type="ECO:0000256" key="7">
    <source>
        <dbReference type="ARBA" id="ARBA00022989"/>
    </source>
</evidence>
<accession>A0A6B3L1G4</accession>
<evidence type="ECO:0000256" key="10">
    <source>
        <dbReference type="ARBA" id="ARBA00023310"/>
    </source>
</evidence>
<gene>
    <name evidence="11 13" type="primary">atpB</name>
    <name evidence="13" type="ORF">G3M56_008200</name>
</gene>
<keyword evidence="6 11" id="KW-0375">Hydrogen ion transport</keyword>
<dbReference type="GO" id="GO:0045259">
    <property type="term" value="C:proton-transporting ATP synthase complex"/>
    <property type="evidence" value="ECO:0007669"/>
    <property type="project" value="UniProtKB-KW"/>
</dbReference>
<keyword evidence="14" id="KW-1185">Reference proteome</keyword>
<dbReference type="RefSeq" id="WP_164361921.1">
    <property type="nucleotide sequence ID" value="NZ_CP066776.1"/>
</dbReference>
<evidence type="ECO:0000256" key="1">
    <source>
        <dbReference type="ARBA" id="ARBA00004141"/>
    </source>
</evidence>
<name>A0A6B3L1G4_9BACT</name>
<evidence type="ECO:0000256" key="12">
    <source>
        <dbReference type="RuleBase" id="RU000483"/>
    </source>
</evidence>
<evidence type="ECO:0000256" key="5">
    <source>
        <dbReference type="ARBA" id="ARBA00022692"/>
    </source>
</evidence>
<reference evidence="13 14" key="1">
    <citation type="submission" date="2020-12" db="EMBL/GenBank/DDBJ databases">
        <title>Sulforoseuscoccus oceanibium gen. nov., sp. nov., a representative of the phylum Verrucomicrobia with special cytoplasmic membrane, and proposal of Sulforoseuscoccusaceae fam. nov.</title>
        <authorList>
            <person name="Xi F."/>
        </authorList>
    </citation>
    <scope>NUCLEOTIDE SEQUENCE [LARGE SCALE GENOMIC DNA]</scope>
    <source>
        <strain evidence="13 14">T37</strain>
    </source>
</reference>
<evidence type="ECO:0000256" key="3">
    <source>
        <dbReference type="ARBA" id="ARBA00022448"/>
    </source>
</evidence>
<keyword evidence="9 11" id="KW-0472">Membrane</keyword>
<keyword evidence="11" id="KW-1003">Cell membrane</keyword>
<dbReference type="GO" id="GO:0042777">
    <property type="term" value="P:proton motive force-driven plasma membrane ATP synthesis"/>
    <property type="evidence" value="ECO:0007669"/>
    <property type="project" value="TreeGrafter"/>
</dbReference>
<dbReference type="AlphaFoldDB" id="A0A6B3L1G4"/>
<sequence>MLTGIANSISLLPLAAVDRKAVSAFPHIDGLSWITNSMVVSVLVMVFILVLARLVSKDLKKVPTGAQNLAEAFIETLYNFIESIVGKSIAPRAFPLLATFFFFFLFANWFGLLPGVGTVGVYHANEAGVMEFNPLLRPTAADLNAGIGIALVFFVLWLVISIQETGVKGFFAHLFAPKGKSANKFMMGFLALIFLFVGCLEVISISIRQVSLPLRIYGNVFAGENLLHEMSALGYKMGLNDMVAWAMAAVVPIPFFFLEILVGFLQAVVFTLLCAVYIQLSTTHDEEHH</sequence>
<dbReference type="InterPro" id="IPR035908">
    <property type="entry name" value="F0_ATP_A_sf"/>
</dbReference>
<keyword evidence="10 11" id="KW-0066">ATP synthesis</keyword>
<protein>
    <recommendedName>
        <fullName evidence="11 12">ATP synthase subunit a</fullName>
    </recommendedName>
    <alternativeName>
        <fullName evidence="11">ATP synthase F0 sector subunit a</fullName>
    </alternativeName>
    <alternativeName>
        <fullName evidence="11">F-ATPase subunit 6</fullName>
    </alternativeName>
</protein>
<dbReference type="Gene3D" id="1.20.120.220">
    <property type="entry name" value="ATP synthase, F0 complex, subunit A"/>
    <property type="match status" value="1"/>
</dbReference>
<dbReference type="GO" id="GO:0046933">
    <property type="term" value="F:proton-transporting ATP synthase activity, rotational mechanism"/>
    <property type="evidence" value="ECO:0007669"/>
    <property type="project" value="UniProtKB-UniRule"/>
</dbReference>
<proteinExistence type="inferred from homology"/>
<dbReference type="GO" id="GO:0005886">
    <property type="term" value="C:plasma membrane"/>
    <property type="evidence" value="ECO:0007669"/>
    <property type="project" value="UniProtKB-SubCell"/>
</dbReference>
<keyword evidence="8 11" id="KW-0406">Ion transport</keyword>
<feature type="transmembrane region" description="Helical" evidence="11">
    <location>
        <begin position="96"/>
        <end position="123"/>
    </location>
</feature>
<evidence type="ECO:0000256" key="4">
    <source>
        <dbReference type="ARBA" id="ARBA00022547"/>
    </source>
</evidence>
<feature type="transmembrane region" description="Helical" evidence="11">
    <location>
        <begin position="185"/>
        <end position="207"/>
    </location>
</feature>
<feature type="transmembrane region" description="Helical" evidence="11">
    <location>
        <begin position="33"/>
        <end position="52"/>
    </location>
</feature>
<feature type="transmembrane region" description="Helical" evidence="11">
    <location>
        <begin position="143"/>
        <end position="164"/>
    </location>
</feature>
<dbReference type="Proteomes" id="UP000475117">
    <property type="component" value="Chromosome"/>
</dbReference>
<keyword evidence="4 11" id="KW-0138">CF(0)</keyword>
<dbReference type="EMBL" id="CP066776">
    <property type="protein sequence ID" value="QQL43878.1"/>
    <property type="molecule type" value="Genomic_DNA"/>
</dbReference>
<dbReference type="SUPFAM" id="SSF81336">
    <property type="entry name" value="F1F0 ATP synthase subunit A"/>
    <property type="match status" value="1"/>
</dbReference>
<evidence type="ECO:0000256" key="11">
    <source>
        <dbReference type="HAMAP-Rule" id="MF_01393"/>
    </source>
</evidence>
<dbReference type="Pfam" id="PF00119">
    <property type="entry name" value="ATP-synt_A"/>
    <property type="match status" value="1"/>
</dbReference>
<evidence type="ECO:0000256" key="9">
    <source>
        <dbReference type="ARBA" id="ARBA00023136"/>
    </source>
</evidence>
<dbReference type="InterPro" id="IPR000568">
    <property type="entry name" value="ATP_synth_F0_asu"/>
</dbReference>
<evidence type="ECO:0000313" key="13">
    <source>
        <dbReference type="EMBL" id="QQL43878.1"/>
    </source>
</evidence>
<dbReference type="KEGG" id="soa:G3M56_008200"/>
<organism evidence="13 14">
    <name type="scientific">Sulfuriroseicoccus oceanibius</name>
    <dbReference type="NCBI Taxonomy" id="2707525"/>
    <lineage>
        <taxon>Bacteria</taxon>
        <taxon>Pseudomonadati</taxon>
        <taxon>Verrucomicrobiota</taxon>
        <taxon>Verrucomicrobiia</taxon>
        <taxon>Verrucomicrobiales</taxon>
        <taxon>Verrucomicrobiaceae</taxon>
        <taxon>Sulfuriroseicoccus</taxon>
    </lineage>
</organism>
<keyword evidence="5 11" id="KW-0812">Transmembrane</keyword>
<evidence type="ECO:0000256" key="8">
    <source>
        <dbReference type="ARBA" id="ARBA00023065"/>
    </source>
</evidence>
<dbReference type="CDD" id="cd00310">
    <property type="entry name" value="ATP-synt_Fo_a_6"/>
    <property type="match status" value="1"/>
</dbReference>